<feature type="domain" description="TIR" evidence="8">
    <location>
        <begin position="26"/>
        <end position="165"/>
    </location>
</feature>
<evidence type="ECO:0000256" key="3">
    <source>
        <dbReference type="ARBA" id="ARBA00023027"/>
    </source>
</evidence>
<keyword evidence="4" id="KW-0238">DNA-binding</keyword>
<dbReference type="PANTHER" id="PTHR32009">
    <property type="entry name" value="TMV RESISTANCE PROTEIN N-LIKE"/>
    <property type="match status" value="1"/>
</dbReference>
<dbReference type="InterPro" id="IPR035897">
    <property type="entry name" value="Toll_tir_struct_dom_sf"/>
</dbReference>
<dbReference type="GO" id="GO:0003700">
    <property type="term" value="F:DNA-binding transcription factor activity"/>
    <property type="evidence" value="ECO:0007669"/>
    <property type="project" value="InterPro"/>
</dbReference>
<evidence type="ECO:0000256" key="5">
    <source>
        <dbReference type="ARBA" id="ARBA00023163"/>
    </source>
</evidence>
<feature type="region of interest" description="Disordered" evidence="7">
    <location>
        <begin position="1"/>
        <end position="27"/>
    </location>
</feature>
<dbReference type="GO" id="GO:0005634">
    <property type="term" value="C:nucleus"/>
    <property type="evidence" value="ECO:0007669"/>
    <property type="project" value="UniProtKB-SubCell"/>
</dbReference>
<evidence type="ECO:0000256" key="2">
    <source>
        <dbReference type="ARBA" id="ARBA00023015"/>
    </source>
</evidence>
<keyword evidence="11" id="KW-1185">Reference proteome</keyword>
<evidence type="ECO:0000259" key="9">
    <source>
        <dbReference type="PROSITE" id="PS50811"/>
    </source>
</evidence>
<feature type="compositionally biased region" description="Basic and acidic residues" evidence="7">
    <location>
        <begin position="252"/>
        <end position="273"/>
    </location>
</feature>
<evidence type="ECO:0000256" key="7">
    <source>
        <dbReference type="SAM" id="MobiDB-lite"/>
    </source>
</evidence>
<feature type="compositionally biased region" description="Low complexity" evidence="7">
    <location>
        <begin position="10"/>
        <end position="27"/>
    </location>
</feature>
<feature type="region of interest" description="Disordered" evidence="7">
    <location>
        <begin position="429"/>
        <end position="478"/>
    </location>
</feature>
<dbReference type="Gene3D" id="3.40.50.10140">
    <property type="entry name" value="Toll/interleukin-1 receptor homology (TIR) domain"/>
    <property type="match status" value="1"/>
</dbReference>
<dbReference type="EMBL" id="RDQH01000341">
    <property type="protein sequence ID" value="RXH72598.1"/>
    <property type="molecule type" value="Genomic_DNA"/>
</dbReference>
<evidence type="ECO:0008006" key="12">
    <source>
        <dbReference type="Google" id="ProtNLM"/>
    </source>
</evidence>
<accession>A0A498HM71</accession>
<dbReference type="SUPFAM" id="SSF118290">
    <property type="entry name" value="WRKY DNA-binding domain"/>
    <property type="match status" value="1"/>
</dbReference>
<keyword evidence="3" id="KW-0520">NAD</keyword>
<keyword evidence="5" id="KW-0804">Transcription</keyword>
<dbReference type="SMART" id="SM00255">
    <property type="entry name" value="TIR"/>
    <property type="match status" value="1"/>
</dbReference>
<dbReference type="PROSITE" id="PS50104">
    <property type="entry name" value="TIR"/>
    <property type="match status" value="1"/>
</dbReference>
<dbReference type="GO" id="GO:0043565">
    <property type="term" value="F:sequence-specific DNA binding"/>
    <property type="evidence" value="ECO:0007669"/>
    <property type="project" value="InterPro"/>
</dbReference>
<dbReference type="Proteomes" id="UP000290289">
    <property type="component" value="Chromosome 15"/>
</dbReference>
<feature type="compositionally biased region" description="Low complexity" evidence="7">
    <location>
        <begin position="232"/>
        <end position="247"/>
    </location>
</feature>
<dbReference type="PANTHER" id="PTHR32009:SF160">
    <property type="entry name" value="DISEASE RESISTANCE PROTEIN (TIR-NBS-LRR CLASS)"/>
    <property type="match status" value="1"/>
</dbReference>
<dbReference type="SUPFAM" id="SSF52200">
    <property type="entry name" value="Toll/Interleukin receptor TIR domain"/>
    <property type="match status" value="1"/>
</dbReference>
<comment type="subcellular location">
    <subcellularLocation>
        <location evidence="1">Nucleus</location>
    </subcellularLocation>
</comment>
<dbReference type="AlphaFoldDB" id="A0A498HM71"/>
<evidence type="ECO:0000313" key="10">
    <source>
        <dbReference type="EMBL" id="RXH72598.1"/>
    </source>
</evidence>
<evidence type="ECO:0000313" key="11">
    <source>
        <dbReference type="Proteomes" id="UP000290289"/>
    </source>
</evidence>
<dbReference type="InterPro" id="IPR003657">
    <property type="entry name" value="WRKY_dom"/>
</dbReference>
<gene>
    <name evidence="10" type="ORF">DVH24_012282</name>
</gene>
<feature type="region of interest" description="Disordered" evidence="7">
    <location>
        <begin position="227"/>
        <end position="273"/>
    </location>
</feature>
<dbReference type="Pfam" id="PF01582">
    <property type="entry name" value="TIR"/>
    <property type="match status" value="1"/>
</dbReference>
<evidence type="ECO:0000259" key="8">
    <source>
        <dbReference type="PROSITE" id="PS50104"/>
    </source>
</evidence>
<sequence>MDTSTALEASSSSSPSSSSSTTSSSSPYDVFLSFGEDTRKTFTDHLYWTMKDAGVDFFMEENESIRRGENISEKVKQIIEGSKVSVIVFSSRYADSIWCLEELVQIIECRRTLKQMVLPIFYDLSPSDVIATFVLAFQKHRERFHEDTDIQEKLLRWTDALTAAAGLTDWTDALTAAPGLAVRVFRTTNGYEGTFIREIIAGITVGISSSELQRLDSPKLEDIDSTEHTDIASSVSSASSPFSLAPLKKTHHEPDRSDGTSRKPSEIGKVRVPADRSEDGYSWCKSYYRCTYRFTQGCRATKQVERDPDDPAMLTVTYKGVHVCRAATGFVEGRDKIQISGLEQLHCGLLQQPKPFIQAPQPFHQLQMLTPQHQQLMLAQQNMTSPSAANDESRDTDRLTKVLQSLSISLVVVIVMVAEFTPSLKMAQLQQQQNSNPQQQQQQQQQQLQQHALSNQQSQNSNLNPHQQDKMGGAGSITMDGSMSNSFRGNDPVCPFMVIYYELFLGLYCLSNLQPCRIVIVQFFIYTLSRILGEASYTVLPMQFKLLTSPSHQLELAIPCTDSHWDSILAVG</sequence>
<dbReference type="STRING" id="3750.A0A498HM71"/>
<dbReference type="InterPro" id="IPR036576">
    <property type="entry name" value="WRKY_dom_sf"/>
</dbReference>
<dbReference type="InterPro" id="IPR000157">
    <property type="entry name" value="TIR_dom"/>
</dbReference>
<evidence type="ECO:0000256" key="6">
    <source>
        <dbReference type="ARBA" id="ARBA00023242"/>
    </source>
</evidence>
<feature type="domain" description="WRKY" evidence="9">
    <location>
        <begin position="285"/>
        <end position="322"/>
    </location>
</feature>
<reference evidence="10 11" key="1">
    <citation type="submission" date="2018-10" db="EMBL/GenBank/DDBJ databases">
        <title>A high-quality apple genome assembly.</title>
        <authorList>
            <person name="Hu J."/>
        </authorList>
    </citation>
    <scope>NUCLEOTIDE SEQUENCE [LARGE SCALE GENOMIC DNA]</scope>
    <source>
        <strain evidence="11">cv. HFTH1</strain>
        <tissue evidence="10">Young leaf</tissue>
    </source>
</reference>
<comment type="caution">
    <text evidence="10">The sequence shown here is derived from an EMBL/GenBank/DDBJ whole genome shotgun (WGS) entry which is preliminary data.</text>
</comment>
<keyword evidence="2" id="KW-0805">Transcription regulation</keyword>
<protein>
    <recommendedName>
        <fullName evidence="12">WRKY domain-containing protein</fullName>
    </recommendedName>
</protein>
<name>A0A498HM71_MALDO</name>
<proteinExistence type="predicted"/>
<dbReference type="Gene3D" id="2.20.25.80">
    <property type="entry name" value="WRKY domain"/>
    <property type="match status" value="1"/>
</dbReference>
<dbReference type="SMART" id="SM00774">
    <property type="entry name" value="WRKY"/>
    <property type="match status" value="1"/>
</dbReference>
<dbReference type="Pfam" id="PF03106">
    <property type="entry name" value="WRKY"/>
    <property type="match status" value="1"/>
</dbReference>
<dbReference type="PROSITE" id="PS50811">
    <property type="entry name" value="WRKY"/>
    <property type="match status" value="1"/>
</dbReference>
<evidence type="ECO:0000256" key="1">
    <source>
        <dbReference type="ARBA" id="ARBA00004123"/>
    </source>
</evidence>
<organism evidence="10 11">
    <name type="scientific">Malus domestica</name>
    <name type="common">Apple</name>
    <name type="synonym">Pyrus malus</name>
    <dbReference type="NCBI Taxonomy" id="3750"/>
    <lineage>
        <taxon>Eukaryota</taxon>
        <taxon>Viridiplantae</taxon>
        <taxon>Streptophyta</taxon>
        <taxon>Embryophyta</taxon>
        <taxon>Tracheophyta</taxon>
        <taxon>Spermatophyta</taxon>
        <taxon>Magnoliopsida</taxon>
        <taxon>eudicotyledons</taxon>
        <taxon>Gunneridae</taxon>
        <taxon>Pentapetalae</taxon>
        <taxon>rosids</taxon>
        <taxon>fabids</taxon>
        <taxon>Rosales</taxon>
        <taxon>Rosaceae</taxon>
        <taxon>Amygdaloideae</taxon>
        <taxon>Maleae</taxon>
        <taxon>Malus</taxon>
    </lineage>
</organism>
<dbReference type="GO" id="GO:0007165">
    <property type="term" value="P:signal transduction"/>
    <property type="evidence" value="ECO:0007669"/>
    <property type="project" value="InterPro"/>
</dbReference>
<keyword evidence="6" id="KW-0539">Nucleus</keyword>
<feature type="compositionally biased region" description="Low complexity" evidence="7">
    <location>
        <begin position="429"/>
        <end position="466"/>
    </location>
</feature>
<evidence type="ECO:0000256" key="4">
    <source>
        <dbReference type="ARBA" id="ARBA00023125"/>
    </source>
</evidence>